<dbReference type="InterPro" id="IPR054471">
    <property type="entry name" value="GPIID_WHD"/>
</dbReference>
<dbReference type="SUPFAM" id="SSF52540">
    <property type="entry name" value="P-loop containing nucleoside triphosphate hydrolases"/>
    <property type="match status" value="1"/>
</dbReference>
<evidence type="ECO:0008006" key="7">
    <source>
        <dbReference type="Google" id="ProtNLM"/>
    </source>
</evidence>
<reference evidence="5" key="1">
    <citation type="submission" date="2020-03" db="EMBL/GenBank/DDBJ databases">
        <title>Draft Genome Sequence of Cylindrodendrum hubeiense.</title>
        <authorList>
            <person name="Buettner E."/>
            <person name="Kellner H."/>
        </authorList>
    </citation>
    <scope>NUCLEOTIDE SEQUENCE</scope>
    <source>
        <strain evidence="5">IHI 201604</strain>
    </source>
</reference>
<sequence length="1183" mass="135266">MALPSGLQIEPAGYLKTFLGVSYSKLCITIELVCTQHIKHLLDLPGIADMSSSNPVQEALEQAQKAFRKKLQDPRLYEEILATTTIDDVYKETSKIQANIAPSGKLRHLAKIKPLLDRLSEYALVIEVFIQVKPDLLALIWGPIKIILMWSSQINAVFDKVADTLATIGHALPQFAVMAQTFETSDVVKAALALFYEDILDFYGIAFELFRKTRWKQLFHIIWAGYQTKINVVLSNLEKHSLLMRSEVTFLDIKEAREARIQSSKHFTQAEGFQERQKYNGLKSRVTPNLYDDRLDWLRNRCVSGCDTWLFRDEEFCEWLDNSKNTIVWLWLQGIPGAGKTYLTAKAIDYTREQHRTLFAFAAYLNKGSLCALSIIQSLIFQAAEDDRDFQSLLVESKERELQGNTGYVVGLLKTFLLTAGPTYIIIDGLDEMEEFERQILLHQLNELSKECEDLRLLISSRAEDDIDRMLQHKATRIRVDIRNSGSIQAYVNRRCQDWVINHQLNPDTKSELLGLLSPLSAKANGMFLYARIIMDNLEQMSSIEEIRRELKALPNDLTDAYHRIFHRINEARPQLRNKCRRVLGWIGCAPIPLTVLEMEQALSIDFNSEEPSELPQLITNINFVQMCGPIIEVADEKLQYVHFTVHDREIRNYIDKATATRQLTMSFVAYLGSNVMDVDLDDEDIHENILAGKYRLLEYASFFWPKLIQQTNDGDEVSHRLRNLLDGVIQQGRNYGFKRTTDLPEPLYKNIPLQLKSPEVLTMVCETFQFHLDDKRWDWNWSNSDSWVNLDPLTTSQMLVRIQEQHKTLVLDPAHVASLRFHYGTRLFRCTYAFCEHSYRGFETKRDRDAHVNNHGKPWKCSIPNCDFSTIGFSSKTRRDQHWLKVHLPAPSQFETGLDDFENLDVAEAQPILFALVIEDDADGARRLLSAPGGKKLNAEVIASARCLAAKEGYLAMTQLLAPVDETYSPQIIVKYAIQSGDVDFAKWAISKTRPEDCAKNMKVALSTKLEEIYDLWEEYLLKMPRMVPKPSTDEDKDLFKELFNRTLFNEINNNPLGEARVKHTLKKLRGSMDSSLLGHILVSIAKSSCSIHLAEKLLVLGAPIDYPRGYKSTGMTALHVAARKTTREAALFMKWLILKGASPVTSIGYAQDLGNLKGAKVIAEWVGMTWEELRDQYLKSV</sequence>
<dbReference type="Proteomes" id="UP000722485">
    <property type="component" value="Unassembled WGS sequence"/>
</dbReference>
<gene>
    <name evidence="5" type="ORF">G7Z17_g2472</name>
</gene>
<evidence type="ECO:0000259" key="4">
    <source>
        <dbReference type="Pfam" id="PF24883"/>
    </source>
</evidence>
<dbReference type="InterPro" id="IPR027417">
    <property type="entry name" value="P-loop_NTPase"/>
</dbReference>
<keyword evidence="1" id="KW-0677">Repeat</keyword>
<name>A0A9P5HHJ5_9HYPO</name>
<dbReference type="InterPro" id="IPR056125">
    <property type="entry name" value="DUF7708"/>
</dbReference>
<keyword evidence="6" id="KW-1185">Reference proteome</keyword>
<evidence type="ECO:0000313" key="5">
    <source>
        <dbReference type="EMBL" id="KAF7555032.1"/>
    </source>
</evidence>
<dbReference type="InterPro" id="IPR056884">
    <property type="entry name" value="NPHP3-like_N"/>
</dbReference>
<organism evidence="5 6">
    <name type="scientific">Cylindrodendrum hubeiense</name>
    <dbReference type="NCBI Taxonomy" id="595255"/>
    <lineage>
        <taxon>Eukaryota</taxon>
        <taxon>Fungi</taxon>
        <taxon>Dikarya</taxon>
        <taxon>Ascomycota</taxon>
        <taxon>Pezizomycotina</taxon>
        <taxon>Sordariomycetes</taxon>
        <taxon>Hypocreomycetidae</taxon>
        <taxon>Hypocreales</taxon>
        <taxon>Nectriaceae</taxon>
        <taxon>Cylindrodendrum</taxon>
    </lineage>
</organism>
<feature type="domain" description="Nephrocystin 3-like N-terminal" evidence="4">
    <location>
        <begin position="307"/>
        <end position="462"/>
    </location>
</feature>
<dbReference type="OrthoDB" id="21416at2759"/>
<evidence type="ECO:0000259" key="2">
    <source>
        <dbReference type="Pfam" id="PF22939"/>
    </source>
</evidence>
<comment type="caution">
    <text evidence="5">The sequence shown here is derived from an EMBL/GenBank/DDBJ whole genome shotgun (WGS) entry which is preliminary data.</text>
</comment>
<dbReference type="Pfam" id="PF24809">
    <property type="entry name" value="DUF7708"/>
    <property type="match status" value="1"/>
</dbReference>
<dbReference type="Pfam" id="PF24883">
    <property type="entry name" value="NPHP3_N"/>
    <property type="match status" value="1"/>
</dbReference>
<dbReference type="EMBL" id="JAANBB010000025">
    <property type="protein sequence ID" value="KAF7555032.1"/>
    <property type="molecule type" value="Genomic_DNA"/>
</dbReference>
<proteinExistence type="predicted"/>
<evidence type="ECO:0000259" key="3">
    <source>
        <dbReference type="Pfam" id="PF24809"/>
    </source>
</evidence>
<protein>
    <recommendedName>
        <fullName evidence="7">NACHT domain-containing protein</fullName>
    </recommendedName>
</protein>
<dbReference type="Pfam" id="PF22939">
    <property type="entry name" value="WHD_GPIID"/>
    <property type="match status" value="1"/>
</dbReference>
<accession>A0A9P5HHJ5</accession>
<feature type="domain" description="GPI inositol-deacylase winged helix" evidence="2">
    <location>
        <begin position="576"/>
        <end position="648"/>
    </location>
</feature>
<dbReference type="AlphaFoldDB" id="A0A9P5HHJ5"/>
<evidence type="ECO:0000313" key="6">
    <source>
        <dbReference type="Proteomes" id="UP000722485"/>
    </source>
</evidence>
<evidence type="ECO:0000256" key="1">
    <source>
        <dbReference type="ARBA" id="ARBA00022737"/>
    </source>
</evidence>
<dbReference type="Gene3D" id="3.40.50.300">
    <property type="entry name" value="P-loop containing nucleotide triphosphate hydrolases"/>
    <property type="match status" value="1"/>
</dbReference>
<feature type="domain" description="DUF7708" evidence="3">
    <location>
        <begin position="116"/>
        <end position="247"/>
    </location>
</feature>
<dbReference type="PANTHER" id="PTHR10039">
    <property type="entry name" value="AMELOGENIN"/>
    <property type="match status" value="1"/>
</dbReference>
<dbReference type="PANTHER" id="PTHR10039:SF14">
    <property type="entry name" value="NACHT DOMAIN-CONTAINING PROTEIN"/>
    <property type="match status" value="1"/>
</dbReference>